<reference evidence="1" key="1">
    <citation type="journal article" date="2020" name="J Glob Antimicrob Resist">
        <title>Genomic characterization of clinical Enterobacter roggenkampii co-harboring blaIMP-1- and blaGES-5-encoding IncP6 and mcr-9-encoding IncHI2 plasmids isolated in Japan.</title>
        <authorList>
            <person name="Umeda K."/>
            <person name="Nakamura H."/>
            <person name="Fukuda A."/>
            <person name="Matsumoto Y."/>
            <person name="Motooka D."/>
            <person name="Nakamura S."/>
            <person name="Yasui Y."/>
            <person name="Yoshida H."/>
            <person name="Kawahara R."/>
        </authorList>
    </citation>
    <scope>NUCLEOTIDE SEQUENCE</scope>
    <source>
        <strain evidence="1">OIPH-N260</strain>
    </source>
</reference>
<dbReference type="AlphaFoldDB" id="A0AAU9BND0"/>
<evidence type="ECO:0000313" key="2">
    <source>
        <dbReference type="Proteomes" id="UP000595858"/>
    </source>
</evidence>
<dbReference type="EMBL" id="AP023447">
    <property type="protein sequence ID" value="BCL42390.1"/>
    <property type="molecule type" value="Genomic_DNA"/>
</dbReference>
<gene>
    <name evidence="1" type="ORF">OIPHN260_18920</name>
</gene>
<sequence length="47" mass="5162">MDSTVLPTGDNMPSPVTTTRRLDTFVLQGGIKKEIRGTKKDKTQAVE</sequence>
<name>A0AAU9BND0_9ENTR</name>
<evidence type="ECO:0000313" key="1">
    <source>
        <dbReference type="EMBL" id="BCL42390.1"/>
    </source>
</evidence>
<accession>A0AAU9BND0</accession>
<protein>
    <submittedName>
        <fullName evidence="1">Uncharacterized protein</fullName>
    </submittedName>
</protein>
<proteinExistence type="predicted"/>
<dbReference type="Proteomes" id="UP000595858">
    <property type="component" value="Chromosome"/>
</dbReference>
<organism evidence="1 2">
    <name type="scientific">Enterobacter roggenkampii</name>
    <dbReference type="NCBI Taxonomy" id="1812935"/>
    <lineage>
        <taxon>Bacteria</taxon>
        <taxon>Pseudomonadati</taxon>
        <taxon>Pseudomonadota</taxon>
        <taxon>Gammaproteobacteria</taxon>
        <taxon>Enterobacterales</taxon>
        <taxon>Enterobacteriaceae</taxon>
        <taxon>Enterobacter</taxon>
        <taxon>Enterobacter cloacae complex</taxon>
    </lineage>
</organism>